<dbReference type="PANTHER" id="PTHR43096:SF48">
    <property type="entry name" value="CHAPERONE PROTEIN DNAJ"/>
    <property type="match status" value="1"/>
</dbReference>
<keyword evidence="3 14" id="KW-0963">Cytoplasm</keyword>
<feature type="binding site" evidence="14">
    <location>
        <position position="165"/>
    </location>
    <ligand>
        <name>Zn(2+)</name>
        <dbReference type="ChEBI" id="CHEBI:29105"/>
        <label>2</label>
    </ligand>
</feature>
<dbReference type="InterPro" id="IPR008971">
    <property type="entry name" value="HSP40/DnaJ_pept-bd"/>
</dbReference>
<dbReference type="CDD" id="cd06257">
    <property type="entry name" value="DnaJ"/>
    <property type="match status" value="1"/>
</dbReference>
<dbReference type="Pfam" id="PF00684">
    <property type="entry name" value="DnaJ_CXXCXGXG"/>
    <property type="match status" value="1"/>
</dbReference>
<evidence type="ECO:0000259" key="17">
    <source>
        <dbReference type="PROSITE" id="PS51188"/>
    </source>
</evidence>
<dbReference type="FunFam" id="2.60.260.20:FF:000004">
    <property type="entry name" value="Molecular chaperone DnaJ"/>
    <property type="match status" value="1"/>
</dbReference>
<dbReference type="PRINTS" id="PR00625">
    <property type="entry name" value="JDOMAIN"/>
</dbReference>
<reference evidence="19" key="2">
    <citation type="submission" date="2011-02" db="EMBL/GenBank/DDBJ databases">
        <title>The complete genome of Syntrophobotulus glycolicus DSM 8271.</title>
        <authorList>
            <person name="Lucas S."/>
            <person name="Copeland A."/>
            <person name="Lapidus A."/>
            <person name="Bruce D."/>
            <person name="Goodwin L."/>
            <person name="Pitluck S."/>
            <person name="Kyrpides N."/>
            <person name="Mavromatis K."/>
            <person name="Pagani I."/>
            <person name="Ivanova N."/>
            <person name="Mikhailova N."/>
            <person name="Chertkov O."/>
            <person name="Held B."/>
            <person name="Detter J.C."/>
            <person name="Tapia R."/>
            <person name="Han C."/>
            <person name="Land M."/>
            <person name="Hauser L."/>
            <person name="Markowitz V."/>
            <person name="Cheng J.-F."/>
            <person name="Hugenholtz P."/>
            <person name="Woyke T."/>
            <person name="Wu D."/>
            <person name="Spring S."/>
            <person name="Schroeder M."/>
            <person name="Brambilla E."/>
            <person name="Klenk H.-P."/>
            <person name="Eisen J.A."/>
        </authorList>
    </citation>
    <scope>NUCLEOTIDE SEQUENCE [LARGE SCALE GENOMIC DNA]</scope>
    <source>
        <strain evidence="19">DSM 8271 / FlGlyR</strain>
    </source>
</reference>
<feature type="binding site" evidence="14">
    <location>
        <position position="194"/>
    </location>
    <ligand>
        <name>Zn(2+)</name>
        <dbReference type="ChEBI" id="CHEBI:29105"/>
        <label>2</label>
    </ligand>
</feature>
<feature type="binding site" evidence="14">
    <location>
        <position position="148"/>
    </location>
    <ligand>
        <name>Zn(2+)</name>
        <dbReference type="ChEBI" id="CHEBI:29105"/>
        <label>1</label>
    </ligand>
</feature>
<dbReference type="SMART" id="SM00271">
    <property type="entry name" value="DnaJ"/>
    <property type="match status" value="1"/>
</dbReference>
<dbReference type="FunFam" id="1.10.287.110:FF:000034">
    <property type="entry name" value="Chaperone protein DnaJ"/>
    <property type="match status" value="1"/>
</dbReference>
<dbReference type="Pfam" id="PF00226">
    <property type="entry name" value="DnaJ"/>
    <property type="match status" value="1"/>
</dbReference>
<dbReference type="PANTHER" id="PTHR43096">
    <property type="entry name" value="DNAJ HOMOLOG 1, MITOCHONDRIAL-RELATED"/>
    <property type="match status" value="1"/>
</dbReference>
<dbReference type="InterPro" id="IPR002939">
    <property type="entry name" value="DnaJ_C"/>
</dbReference>
<keyword evidence="5 14" id="KW-0479">Metal-binding</keyword>
<dbReference type="NCBIfam" id="TIGR02349">
    <property type="entry name" value="DnaJ_bact"/>
    <property type="match status" value="1"/>
</dbReference>
<evidence type="ECO:0000256" key="5">
    <source>
        <dbReference type="ARBA" id="ARBA00022723"/>
    </source>
</evidence>
<feature type="repeat" description="CXXCXGXG motif" evidence="14">
    <location>
        <begin position="205"/>
        <end position="212"/>
    </location>
</feature>
<dbReference type="Proteomes" id="UP000007488">
    <property type="component" value="Chromosome"/>
</dbReference>
<evidence type="ECO:0000256" key="12">
    <source>
        <dbReference type="ARBA" id="ARBA00061004"/>
    </source>
</evidence>
<keyword evidence="19" id="KW-1185">Reference proteome</keyword>
<comment type="function">
    <text evidence="11 14">Participates actively in the response to hyperosmotic and heat shock by preventing the aggregation of stress-denatured proteins and by disaggregating proteins, also in an autonomous, DnaK-independent fashion. Unfolded proteins bind initially to DnaJ; upon interaction with the DnaJ-bound protein, DnaK hydrolyzes its bound ATP, resulting in the formation of a stable complex. GrpE releases ADP from DnaK; ATP binding to DnaK triggers the release of the substrate protein, thus completing the reaction cycle. Several rounds of ATP-dependent interactions between DnaJ, DnaK and GrpE are required for fully efficient folding. Also involved, together with DnaK and GrpE, in the DNA replication of plasmids through activation of initiation proteins.</text>
</comment>
<gene>
    <name evidence="14" type="primary">dnaJ</name>
    <name evidence="18" type="ordered locus">Sgly_2436</name>
</gene>
<feature type="repeat" description="CXXCXGXG motif" evidence="14">
    <location>
        <begin position="165"/>
        <end position="172"/>
    </location>
</feature>
<dbReference type="STRING" id="645991.Sgly_2436"/>
<feature type="binding site" evidence="14">
    <location>
        <position position="151"/>
    </location>
    <ligand>
        <name>Zn(2+)</name>
        <dbReference type="ChEBI" id="CHEBI:29105"/>
        <label>1</label>
    </ligand>
</feature>
<dbReference type="GO" id="GO:0031072">
    <property type="term" value="F:heat shock protein binding"/>
    <property type="evidence" value="ECO:0007669"/>
    <property type="project" value="InterPro"/>
</dbReference>
<feature type="binding site" evidence="14">
    <location>
        <position position="168"/>
    </location>
    <ligand>
        <name>Zn(2+)</name>
        <dbReference type="ChEBI" id="CHEBI:29105"/>
        <label>2</label>
    </ligand>
</feature>
<reference evidence="18 19" key="1">
    <citation type="journal article" date="2011" name="Stand. Genomic Sci.">
        <title>Complete genome sequence of Syntrophobotulus glycolicus type strain (FlGlyR).</title>
        <authorList>
            <person name="Han C."/>
            <person name="Mwirichia R."/>
            <person name="Chertkov O."/>
            <person name="Held B."/>
            <person name="Lapidus A."/>
            <person name="Nolan M."/>
            <person name="Lucas S."/>
            <person name="Hammon N."/>
            <person name="Deshpande S."/>
            <person name="Cheng J.F."/>
            <person name="Tapia R."/>
            <person name="Goodwin L."/>
            <person name="Pitluck S."/>
            <person name="Huntemann M."/>
            <person name="Liolios K."/>
            <person name="Ivanova N."/>
            <person name="Pagani I."/>
            <person name="Mavromatis K."/>
            <person name="Ovchinikova G."/>
            <person name="Pati A."/>
            <person name="Chen A."/>
            <person name="Palaniappan K."/>
            <person name="Land M."/>
            <person name="Hauser L."/>
            <person name="Brambilla E.M."/>
            <person name="Rohde M."/>
            <person name="Spring S."/>
            <person name="Sikorski J."/>
            <person name="Goker M."/>
            <person name="Woyke T."/>
            <person name="Bristow J."/>
            <person name="Eisen J.A."/>
            <person name="Markowitz V."/>
            <person name="Hugenholtz P."/>
            <person name="Kyrpides N.C."/>
            <person name="Klenk H.P."/>
            <person name="Detter J.C."/>
        </authorList>
    </citation>
    <scope>NUCLEOTIDE SEQUENCE [LARGE SCALE GENOMIC DNA]</scope>
    <source>
        <strain evidence="19">DSM 8271 / FlGlyR</strain>
    </source>
</reference>
<dbReference type="SUPFAM" id="SSF46565">
    <property type="entry name" value="Chaperone J-domain"/>
    <property type="match status" value="1"/>
</dbReference>
<dbReference type="CDD" id="cd10719">
    <property type="entry name" value="DnaJ_zf"/>
    <property type="match status" value="1"/>
</dbReference>
<evidence type="ECO:0000313" key="19">
    <source>
        <dbReference type="Proteomes" id="UP000007488"/>
    </source>
</evidence>
<evidence type="ECO:0000256" key="11">
    <source>
        <dbReference type="ARBA" id="ARBA00053423"/>
    </source>
</evidence>
<dbReference type="GO" id="GO:0005737">
    <property type="term" value="C:cytoplasm"/>
    <property type="evidence" value="ECO:0007669"/>
    <property type="project" value="UniProtKB-SubCell"/>
</dbReference>
<dbReference type="SUPFAM" id="SSF57938">
    <property type="entry name" value="DnaJ/Hsp40 cysteine-rich domain"/>
    <property type="match status" value="1"/>
</dbReference>
<comment type="subunit">
    <text evidence="2 14">Homodimer.</text>
</comment>
<evidence type="ECO:0000256" key="7">
    <source>
        <dbReference type="ARBA" id="ARBA00022771"/>
    </source>
</evidence>
<feature type="binding site" evidence="14">
    <location>
        <position position="208"/>
    </location>
    <ligand>
        <name>Zn(2+)</name>
        <dbReference type="ChEBI" id="CHEBI:29105"/>
        <label>1</label>
    </ligand>
</feature>
<keyword evidence="9 14" id="KW-0346">Stress response</keyword>
<evidence type="ECO:0000256" key="1">
    <source>
        <dbReference type="ARBA" id="ARBA00004496"/>
    </source>
</evidence>
<feature type="repeat" description="CXXCXGXG motif" evidence="14">
    <location>
        <begin position="148"/>
        <end position="155"/>
    </location>
</feature>
<dbReference type="Gene3D" id="2.60.260.20">
    <property type="entry name" value="Urease metallochaperone UreE, N-terminal domain"/>
    <property type="match status" value="2"/>
</dbReference>
<feature type="domain" description="CR-type" evidence="17">
    <location>
        <begin position="135"/>
        <end position="217"/>
    </location>
</feature>
<dbReference type="HOGENOM" id="CLU_017633_0_7_9"/>
<feature type="zinc finger region" description="CR-type" evidence="15">
    <location>
        <begin position="135"/>
        <end position="217"/>
    </location>
</feature>
<dbReference type="GO" id="GO:0009408">
    <property type="term" value="P:response to heat"/>
    <property type="evidence" value="ECO:0007669"/>
    <property type="project" value="InterPro"/>
</dbReference>
<evidence type="ECO:0000256" key="10">
    <source>
        <dbReference type="ARBA" id="ARBA00023186"/>
    </source>
</evidence>
<comment type="similarity">
    <text evidence="12 14">Belongs to the DnaJ family.</text>
</comment>
<keyword evidence="7 14" id="KW-0863">Zinc-finger</keyword>
<dbReference type="EMBL" id="CP002547">
    <property type="protein sequence ID" value="ADY56721.1"/>
    <property type="molecule type" value="Genomic_DNA"/>
</dbReference>
<evidence type="ECO:0000313" key="18">
    <source>
        <dbReference type="EMBL" id="ADY56721.1"/>
    </source>
</evidence>
<dbReference type="KEGG" id="sgy:Sgly_2436"/>
<dbReference type="InterPro" id="IPR001623">
    <property type="entry name" value="DnaJ_domain"/>
</dbReference>
<dbReference type="NCBIfam" id="NF008035">
    <property type="entry name" value="PRK10767.1"/>
    <property type="match status" value="1"/>
</dbReference>
<dbReference type="Gene3D" id="1.10.287.110">
    <property type="entry name" value="DnaJ domain"/>
    <property type="match status" value="1"/>
</dbReference>
<evidence type="ECO:0000256" key="2">
    <source>
        <dbReference type="ARBA" id="ARBA00011738"/>
    </source>
</evidence>
<dbReference type="PROSITE" id="PS51188">
    <property type="entry name" value="ZF_CR"/>
    <property type="match status" value="1"/>
</dbReference>
<feature type="binding site" evidence="14">
    <location>
        <position position="205"/>
    </location>
    <ligand>
        <name>Zn(2+)</name>
        <dbReference type="ChEBI" id="CHEBI:29105"/>
        <label>1</label>
    </ligand>
</feature>
<dbReference type="SUPFAM" id="SSF49493">
    <property type="entry name" value="HSP40/DnaJ peptide-binding domain"/>
    <property type="match status" value="2"/>
</dbReference>
<dbReference type="GO" id="GO:0042026">
    <property type="term" value="P:protein refolding"/>
    <property type="evidence" value="ECO:0007669"/>
    <property type="project" value="TreeGrafter"/>
</dbReference>
<evidence type="ECO:0000256" key="4">
    <source>
        <dbReference type="ARBA" id="ARBA00022705"/>
    </source>
</evidence>
<dbReference type="InterPro" id="IPR012724">
    <property type="entry name" value="DnaJ"/>
</dbReference>
<feature type="domain" description="J" evidence="16">
    <location>
        <begin position="4"/>
        <end position="69"/>
    </location>
</feature>
<evidence type="ECO:0000256" key="6">
    <source>
        <dbReference type="ARBA" id="ARBA00022737"/>
    </source>
</evidence>
<dbReference type="FunFam" id="2.10.230.10:FF:000002">
    <property type="entry name" value="Molecular chaperone DnaJ"/>
    <property type="match status" value="1"/>
</dbReference>
<dbReference type="RefSeq" id="WP_013625586.1">
    <property type="nucleotide sequence ID" value="NC_015172.1"/>
</dbReference>
<keyword evidence="10 14" id="KW-0143">Chaperone</keyword>
<evidence type="ECO:0000256" key="14">
    <source>
        <dbReference type="HAMAP-Rule" id="MF_01152"/>
    </source>
</evidence>
<dbReference type="InterPro" id="IPR036410">
    <property type="entry name" value="HSP_DnaJ_Cys-rich_dom_sf"/>
</dbReference>
<name>F0SVE8_SYNGF</name>
<keyword evidence="4 14" id="KW-0235">DNA replication</keyword>
<dbReference type="eggNOG" id="COG0484">
    <property type="taxonomic scope" value="Bacteria"/>
</dbReference>
<accession>F0SVE8</accession>
<protein>
    <recommendedName>
        <fullName evidence="13 14">Chaperone protein DnaJ</fullName>
    </recommendedName>
</protein>
<organism evidence="18 19">
    <name type="scientific">Syntrophobotulus glycolicus (strain DSM 8271 / FlGlyR)</name>
    <dbReference type="NCBI Taxonomy" id="645991"/>
    <lineage>
        <taxon>Bacteria</taxon>
        <taxon>Bacillati</taxon>
        <taxon>Bacillota</taxon>
        <taxon>Clostridia</taxon>
        <taxon>Eubacteriales</taxon>
        <taxon>Desulfitobacteriaceae</taxon>
        <taxon>Syntrophobotulus</taxon>
    </lineage>
</organism>
<dbReference type="InterPro" id="IPR036869">
    <property type="entry name" value="J_dom_sf"/>
</dbReference>
<dbReference type="OrthoDB" id="9779889at2"/>
<comment type="cofactor">
    <cofactor evidence="14">
        <name>Zn(2+)</name>
        <dbReference type="ChEBI" id="CHEBI:29105"/>
    </cofactor>
    <text evidence="14">Binds 2 Zn(2+) ions per monomer.</text>
</comment>
<dbReference type="InterPro" id="IPR018253">
    <property type="entry name" value="DnaJ_domain_CS"/>
</dbReference>
<dbReference type="AlphaFoldDB" id="F0SVE8"/>
<dbReference type="PROSITE" id="PS50076">
    <property type="entry name" value="DNAJ_2"/>
    <property type="match status" value="1"/>
</dbReference>
<dbReference type="CDD" id="cd10747">
    <property type="entry name" value="DnaJ_C"/>
    <property type="match status" value="1"/>
</dbReference>
<keyword evidence="8 14" id="KW-0862">Zinc</keyword>
<dbReference type="HAMAP" id="MF_01152">
    <property type="entry name" value="DnaJ"/>
    <property type="match status" value="1"/>
</dbReference>
<feature type="binding site" evidence="14">
    <location>
        <position position="191"/>
    </location>
    <ligand>
        <name>Zn(2+)</name>
        <dbReference type="ChEBI" id="CHEBI:29105"/>
        <label>2</label>
    </ligand>
</feature>
<evidence type="ECO:0000259" key="16">
    <source>
        <dbReference type="PROSITE" id="PS50076"/>
    </source>
</evidence>
<evidence type="ECO:0000256" key="13">
    <source>
        <dbReference type="ARBA" id="ARBA00067609"/>
    </source>
</evidence>
<evidence type="ECO:0000256" key="15">
    <source>
        <dbReference type="PROSITE-ProRule" id="PRU00546"/>
    </source>
</evidence>
<comment type="subcellular location">
    <subcellularLocation>
        <location evidence="1 14">Cytoplasm</location>
    </subcellularLocation>
</comment>
<evidence type="ECO:0000256" key="8">
    <source>
        <dbReference type="ARBA" id="ARBA00022833"/>
    </source>
</evidence>
<dbReference type="GO" id="GO:0051082">
    <property type="term" value="F:unfolded protein binding"/>
    <property type="evidence" value="ECO:0007669"/>
    <property type="project" value="UniProtKB-UniRule"/>
</dbReference>
<dbReference type="Pfam" id="PF01556">
    <property type="entry name" value="DnaJ_C"/>
    <property type="match status" value="1"/>
</dbReference>
<comment type="domain">
    <text evidence="14">The J domain is necessary and sufficient to stimulate DnaK ATPase activity. Zinc center 1 plays an important role in the autonomous, DnaK-independent chaperone activity of DnaJ. Zinc center 2 is essential for interaction with DnaK and for DnaJ activity.</text>
</comment>
<dbReference type="PROSITE" id="PS00636">
    <property type="entry name" value="DNAJ_1"/>
    <property type="match status" value="1"/>
</dbReference>
<evidence type="ECO:0000256" key="9">
    <source>
        <dbReference type="ARBA" id="ARBA00023016"/>
    </source>
</evidence>
<evidence type="ECO:0000256" key="3">
    <source>
        <dbReference type="ARBA" id="ARBA00022490"/>
    </source>
</evidence>
<sequence length="380" mass="41293">MKRDYYEVLGVGKAASADEIKKAYRTIAKENHPDMKPGDKEAEERFKEATEAYAVLSNPEKRAKYDQFGHQGVDFNGQGGGFGGFDFNEFADFGFGDIFDLLFGGGGRGTRQRGPARGADLRYDLSITLEEAAFGTRKEIEVSLSETCPECRGSGAAAGTHPVTCTACQGSGQVRMVQRTPFGQVTTARPCPTCGGQGTIISSPCAKCNGKGKVRAMKSIEVNIPEGSEEGLSLRFGGKGEAGEKGGTPGDLYVVLIIQKHEFFERRGNDIYCEVPITFVQAALGDEMDVPTLHGTTKMKIPEGTQTAKVFRLRDKGVPYRRGSGHGDQYVRVVVATPTKLTDKQKELLKEFGNITTLSQQMGKKTIWDKVKENFKDALG</sequence>
<feature type="repeat" description="CXXCXGXG motif" evidence="14">
    <location>
        <begin position="191"/>
        <end position="198"/>
    </location>
</feature>
<dbReference type="InterPro" id="IPR001305">
    <property type="entry name" value="HSP_DnaJ_Cys-rich_dom"/>
</dbReference>
<dbReference type="GO" id="GO:0005524">
    <property type="term" value="F:ATP binding"/>
    <property type="evidence" value="ECO:0007669"/>
    <property type="project" value="InterPro"/>
</dbReference>
<dbReference type="GO" id="GO:0008270">
    <property type="term" value="F:zinc ion binding"/>
    <property type="evidence" value="ECO:0007669"/>
    <property type="project" value="UniProtKB-UniRule"/>
</dbReference>
<dbReference type="Gene3D" id="2.10.230.10">
    <property type="entry name" value="Heat shock protein DnaJ, cysteine-rich domain"/>
    <property type="match status" value="1"/>
</dbReference>
<proteinExistence type="inferred from homology"/>
<dbReference type="GO" id="GO:0006260">
    <property type="term" value="P:DNA replication"/>
    <property type="evidence" value="ECO:0007669"/>
    <property type="project" value="UniProtKB-KW"/>
</dbReference>
<keyword evidence="6 14" id="KW-0677">Repeat</keyword>